<keyword evidence="5" id="KW-0808">Transferase</keyword>
<feature type="chain" id="PRO_5012534149" description="Mannosyltransferase" evidence="12">
    <location>
        <begin position="35"/>
        <end position="546"/>
    </location>
</feature>
<dbReference type="STRING" id="269621.A0A238FM95"/>
<feature type="signal peptide" evidence="12">
    <location>
        <begin position="1"/>
        <end position="34"/>
    </location>
</feature>
<protein>
    <recommendedName>
        <fullName evidence="11">Mannosyltransferase</fullName>
        <ecNumber evidence="11">2.4.1.-</ecNumber>
    </recommendedName>
</protein>
<feature type="transmembrane region" description="Helical" evidence="11">
    <location>
        <begin position="391"/>
        <end position="410"/>
    </location>
</feature>
<sequence>MGTKLAQLLKDRRWQLLVVLRLLVALSSQSVVHPDEHFQNPEVAAAWVFDYTNTGQGTLKTWEWLDQDPLRSIVPVAASTGVAFQLLRLVLGSHPSGCALFLAQRFVMFLFTIIIDICLQSIAHSNTPALVFATSPIVFAFLVRPFSNSLEAILVALAACVAHLILTRPPSKLHYATYGVLTSLGVFTRISFLFFTLPPALAIAYQELLSPSSTLFRTATRGAPAVVALGVVSTGLVSIDTYFFRGTLHSDKWVLTPLNLLRYNVATTNLEAHGLHPRYLHVALNWPMLFGAGLWAATEAVFARKIGSVGTSKNVVKGKKKKKEAKVEPLPANKSTGFDGACFVVPTLLLSLQPHQEPRFLVPLIVPLCLLIAKVPFFSTGTSRAQRKRRIFWSLWCLHTVIFTMVFGYLHQGGLLPSVFRLNETLRSHAFDSAQSIEIIFWRTFMPPRHLLLPLKNTPLEVTIKDVAGAPLSELMTILRASNSSRTLLVTPAYAFDSLLSEKLDATRPLFASRSLGIHLDMDRLDNMVGVDWRRLGMGVWEVGPA</sequence>
<dbReference type="GO" id="GO:0005789">
    <property type="term" value="C:endoplasmic reticulum membrane"/>
    <property type="evidence" value="ECO:0007669"/>
    <property type="project" value="UniProtKB-SubCell"/>
</dbReference>
<evidence type="ECO:0000256" key="12">
    <source>
        <dbReference type="SAM" id="SignalP"/>
    </source>
</evidence>
<evidence type="ECO:0000256" key="5">
    <source>
        <dbReference type="ARBA" id="ARBA00022679"/>
    </source>
</evidence>
<keyword evidence="7 11" id="KW-0256">Endoplasmic reticulum</keyword>
<dbReference type="EC" id="2.4.1.-" evidence="11"/>
<organism evidence="13 14">
    <name type="scientific">Microbotryum intermedium</name>
    <dbReference type="NCBI Taxonomy" id="269621"/>
    <lineage>
        <taxon>Eukaryota</taxon>
        <taxon>Fungi</taxon>
        <taxon>Dikarya</taxon>
        <taxon>Basidiomycota</taxon>
        <taxon>Pucciniomycotina</taxon>
        <taxon>Microbotryomycetes</taxon>
        <taxon>Microbotryales</taxon>
        <taxon>Microbotryaceae</taxon>
        <taxon>Microbotryum</taxon>
    </lineage>
</organism>
<dbReference type="PANTHER" id="PTHR22760:SF3">
    <property type="entry name" value="GPI MANNOSYLTRANSFERASE 4"/>
    <property type="match status" value="1"/>
</dbReference>
<comment type="similarity">
    <text evidence="10">Belongs to the glycosyltransferase 22 family. PIGZ subfamily.</text>
</comment>
<dbReference type="GO" id="GO:0006506">
    <property type="term" value="P:GPI anchor biosynthetic process"/>
    <property type="evidence" value="ECO:0007669"/>
    <property type="project" value="UniProtKB-KW"/>
</dbReference>
<evidence type="ECO:0000256" key="1">
    <source>
        <dbReference type="ARBA" id="ARBA00004477"/>
    </source>
</evidence>
<feature type="transmembrane region" description="Helical" evidence="11">
    <location>
        <begin position="150"/>
        <end position="166"/>
    </location>
</feature>
<dbReference type="AlphaFoldDB" id="A0A238FM95"/>
<evidence type="ECO:0000256" key="10">
    <source>
        <dbReference type="ARBA" id="ARBA00038466"/>
    </source>
</evidence>
<feature type="transmembrane region" description="Helical" evidence="11">
    <location>
        <begin position="128"/>
        <end position="143"/>
    </location>
</feature>
<comment type="pathway">
    <text evidence="2">Glycolipid biosynthesis; glycosylphosphatidylinositol-anchor biosynthesis.</text>
</comment>
<proteinExistence type="inferred from homology"/>
<evidence type="ECO:0000256" key="9">
    <source>
        <dbReference type="ARBA" id="ARBA00023136"/>
    </source>
</evidence>
<feature type="transmembrane region" description="Helical" evidence="11">
    <location>
        <begin position="186"/>
        <end position="205"/>
    </location>
</feature>
<evidence type="ECO:0000256" key="7">
    <source>
        <dbReference type="ARBA" id="ARBA00022824"/>
    </source>
</evidence>
<keyword evidence="14" id="KW-1185">Reference proteome</keyword>
<keyword evidence="6 11" id="KW-0812">Transmembrane</keyword>
<comment type="subcellular location">
    <subcellularLocation>
        <location evidence="1 11">Endoplasmic reticulum membrane</location>
        <topology evidence="1 11">Multi-pass membrane protein</topology>
    </subcellularLocation>
</comment>
<keyword evidence="4 11" id="KW-0328">Glycosyltransferase</keyword>
<accession>A0A238FM95</accession>
<keyword evidence="3" id="KW-0337">GPI-anchor biosynthesis</keyword>
<dbReference type="PANTHER" id="PTHR22760">
    <property type="entry name" value="GLYCOSYLTRANSFERASE"/>
    <property type="match status" value="1"/>
</dbReference>
<keyword evidence="12" id="KW-0732">Signal</keyword>
<keyword evidence="8 11" id="KW-1133">Transmembrane helix</keyword>
<evidence type="ECO:0000256" key="4">
    <source>
        <dbReference type="ARBA" id="ARBA00022676"/>
    </source>
</evidence>
<evidence type="ECO:0000256" key="8">
    <source>
        <dbReference type="ARBA" id="ARBA00022989"/>
    </source>
</evidence>
<feature type="transmembrane region" description="Helical" evidence="11">
    <location>
        <begin position="225"/>
        <end position="244"/>
    </location>
</feature>
<feature type="transmembrane region" description="Helical" evidence="11">
    <location>
        <begin position="360"/>
        <end position="379"/>
    </location>
</feature>
<name>A0A238FM95_9BASI</name>
<evidence type="ECO:0000313" key="13">
    <source>
        <dbReference type="EMBL" id="SCV74890.1"/>
    </source>
</evidence>
<evidence type="ECO:0000256" key="3">
    <source>
        <dbReference type="ARBA" id="ARBA00022502"/>
    </source>
</evidence>
<dbReference type="Proteomes" id="UP000198372">
    <property type="component" value="Unassembled WGS sequence"/>
</dbReference>
<gene>
    <name evidence="13" type="ORF">BQ2448_7919</name>
</gene>
<dbReference type="EMBL" id="FMSP01000024">
    <property type="protein sequence ID" value="SCV74890.1"/>
    <property type="molecule type" value="Genomic_DNA"/>
</dbReference>
<evidence type="ECO:0000256" key="2">
    <source>
        <dbReference type="ARBA" id="ARBA00004687"/>
    </source>
</evidence>
<keyword evidence="9 11" id="KW-0472">Membrane</keyword>
<evidence type="ECO:0000313" key="14">
    <source>
        <dbReference type="Proteomes" id="UP000198372"/>
    </source>
</evidence>
<evidence type="ECO:0000256" key="6">
    <source>
        <dbReference type="ARBA" id="ARBA00022692"/>
    </source>
</evidence>
<dbReference type="OrthoDB" id="10066429at2759"/>
<evidence type="ECO:0000256" key="11">
    <source>
        <dbReference type="RuleBase" id="RU363075"/>
    </source>
</evidence>
<dbReference type="GO" id="GO:0000026">
    <property type="term" value="F:alpha-1,2-mannosyltransferase activity"/>
    <property type="evidence" value="ECO:0007669"/>
    <property type="project" value="TreeGrafter"/>
</dbReference>
<reference evidence="14" key="1">
    <citation type="submission" date="2016-09" db="EMBL/GenBank/DDBJ databases">
        <authorList>
            <person name="Jeantristanb JTB J.-T."/>
            <person name="Ricardo R."/>
        </authorList>
    </citation>
    <scope>NUCLEOTIDE SEQUENCE [LARGE SCALE GENOMIC DNA]</scope>
</reference>
<dbReference type="Pfam" id="PF03901">
    <property type="entry name" value="Glyco_transf_22"/>
    <property type="match status" value="1"/>
</dbReference>
<dbReference type="InterPro" id="IPR005599">
    <property type="entry name" value="GPI_mannosylTrfase"/>
</dbReference>